<evidence type="ECO:0000313" key="3">
    <source>
        <dbReference type="EMBL" id="QNP46952.1"/>
    </source>
</evidence>
<gene>
    <name evidence="3" type="ORF">H9L14_07475</name>
</gene>
<feature type="domain" description="Cell wall hydrolase SleB" evidence="2">
    <location>
        <begin position="59"/>
        <end position="167"/>
    </location>
</feature>
<evidence type="ECO:0000259" key="2">
    <source>
        <dbReference type="Pfam" id="PF07486"/>
    </source>
</evidence>
<evidence type="ECO:0000313" key="4">
    <source>
        <dbReference type="Proteomes" id="UP000516105"/>
    </source>
</evidence>
<dbReference type="EMBL" id="CP060782">
    <property type="protein sequence ID" value="QNP46952.1"/>
    <property type="molecule type" value="Genomic_DNA"/>
</dbReference>
<dbReference type="Gene3D" id="1.10.10.2520">
    <property type="entry name" value="Cell wall hydrolase SleB, domain 1"/>
    <property type="match status" value="1"/>
</dbReference>
<proteinExistence type="predicted"/>
<dbReference type="Proteomes" id="UP000516105">
    <property type="component" value="Chromosome"/>
</dbReference>
<organism evidence="3 4">
    <name type="scientific">Sphingomonas sediminicola</name>
    <dbReference type="NCBI Taxonomy" id="386874"/>
    <lineage>
        <taxon>Bacteria</taxon>
        <taxon>Pseudomonadati</taxon>
        <taxon>Pseudomonadota</taxon>
        <taxon>Alphaproteobacteria</taxon>
        <taxon>Sphingomonadales</taxon>
        <taxon>Sphingomonadaceae</taxon>
        <taxon>Sphingomonas</taxon>
    </lineage>
</organism>
<dbReference type="Pfam" id="PF07486">
    <property type="entry name" value="Hydrolase_2"/>
    <property type="match status" value="1"/>
</dbReference>
<dbReference type="GO" id="GO:0016787">
    <property type="term" value="F:hydrolase activity"/>
    <property type="evidence" value="ECO:0007669"/>
    <property type="project" value="UniProtKB-KW"/>
</dbReference>
<keyword evidence="4" id="KW-1185">Reference proteome</keyword>
<dbReference type="InterPro" id="IPR042047">
    <property type="entry name" value="SleB_dom1"/>
</dbReference>
<sequence>MLIRQLPVDQALAINQGIALDTGPNPAARPFSLGKVDAATRSRALECLTSAVYYEAGQESTDGQRAVAQVVLNRVRHPAFPASVCGVVYEGSTRATGCQFTFTCDGSLSRGPALDAWRRAKSVAEAALAGYVYKPVGNATHYHADYVVPYWASTLTKNAVIGAHIFYRWAGDWGRSTAFSQDYSHREANVDALRAAALLAEQRDIATRGQSSEVAEAVAEIPGAQALAPSMRGDKRVAIRFNMTARKAADEAKHTDYVEQVKASDNLRWSLNGGMAAADEKPFGKAATQSPSATGTASGSPE</sequence>
<keyword evidence="3" id="KW-0378">Hydrolase</keyword>
<name>A0ABX6TAT7_9SPHN</name>
<feature type="region of interest" description="Disordered" evidence="1">
    <location>
        <begin position="280"/>
        <end position="302"/>
    </location>
</feature>
<protein>
    <submittedName>
        <fullName evidence="3">Cell wall hydrolase</fullName>
    </submittedName>
</protein>
<reference evidence="3 4" key="1">
    <citation type="submission" date="2020-08" db="EMBL/GenBank/DDBJ databases">
        <title>Genome sequence of Sphingomonas sediminicola KACC 15039T.</title>
        <authorList>
            <person name="Hyun D.-W."/>
            <person name="Bae J.-W."/>
        </authorList>
    </citation>
    <scope>NUCLEOTIDE SEQUENCE [LARGE SCALE GENOMIC DNA]</scope>
    <source>
        <strain evidence="3 4">KACC 15039</strain>
    </source>
</reference>
<dbReference type="InterPro" id="IPR011105">
    <property type="entry name" value="Cell_wall_hydrolase_SleB"/>
</dbReference>
<evidence type="ECO:0000256" key="1">
    <source>
        <dbReference type="SAM" id="MobiDB-lite"/>
    </source>
</evidence>
<feature type="compositionally biased region" description="Polar residues" evidence="1">
    <location>
        <begin position="287"/>
        <end position="302"/>
    </location>
</feature>
<accession>A0ABX6TAT7</accession>